<feature type="domain" description="HTH araC/xylS-type" evidence="4">
    <location>
        <begin position="206"/>
        <end position="307"/>
    </location>
</feature>
<dbReference type="InterPro" id="IPR018060">
    <property type="entry name" value="HTH_AraC"/>
</dbReference>
<evidence type="ECO:0000256" key="1">
    <source>
        <dbReference type="ARBA" id="ARBA00023015"/>
    </source>
</evidence>
<proteinExistence type="predicted"/>
<accession>A0ABP8H5T0</accession>
<dbReference type="SMART" id="SM00342">
    <property type="entry name" value="HTH_ARAC"/>
    <property type="match status" value="1"/>
</dbReference>
<gene>
    <name evidence="5" type="ORF">GCM10023144_27130</name>
</gene>
<protein>
    <submittedName>
        <fullName evidence="5">Acetamidase/formamidase family protein</fullName>
    </submittedName>
</protein>
<dbReference type="Gene3D" id="3.10.28.20">
    <property type="entry name" value="Acetamidase/Formamidase-like domains"/>
    <property type="match status" value="1"/>
</dbReference>
<dbReference type="Proteomes" id="UP001501671">
    <property type="component" value="Unassembled WGS sequence"/>
</dbReference>
<dbReference type="InterPro" id="IPR020449">
    <property type="entry name" value="Tscrpt_reg_AraC-type_HTH"/>
</dbReference>
<keyword evidence="1" id="KW-0805">Transcription regulation</keyword>
<dbReference type="PROSITE" id="PS01124">
    <property type="entry name" value="HTH_ARAC_FAMILY_2"/>
    <property type="match status" value="1"/>
</dbReference>
<keyword evidence="2" id="KW-0238">DNA-binding</keyword>
<organism evidence="5 6">
    <name type="scientific">Pigmentiphaga soli</name>
    <dbReference type="NCBI Taxonomy" id="1007095"/>
    <lineage>
        <taxon>Bacteria</taxon>
        <taxon>Pseudomonadati</taxon>
        <taxon>Pseudomonadota</taxon>
        <taxon>Betaproteobacteria</taxon>
        <taxon>Burkholderiales</taxon>
        <taxon>Alcaligenaceae</taxon>
        <taxon>Pigmentiphaga</taxon>
    </lineage>
</organism>
<dbReference type="Pfam" id="PF03069">
    <property type="entry name" value="FmdA_AmdA"/>
    <property type="match status" value="2"/>
</dbReference>
<evidence type="ECO:0000313" key="6">
    <source>
        <dbReference type="Proteomes" id="UP001501671"/>
    </source>
</evidence>
<dbReference type="PANTHER" id="PTHR31891">
    <property type="entry name" value="FORMAMIDASE C869.04-RELATED"/>
    <property type="match status" value="1"/>
</dbReference>
<keyword evidence="6" id="KW-1185">Reference proteome</keyword>
<evidence type="ECO:0000313" key="5">
    <source>
        <dbReference type="EMBL" id="GAA4334656.1"/>
    </source>
</evidence>
<dbReference type="InterPro" id="IPR004304">
    <property type="entry name" value="FmdA_AmdA"/>
</dbReference>
<dbReference type="PANTHER" id="PTHR31891:SF1">
    <property type="entry name" value="FORMAMIDASE C869.04-RELATED"/>
    <property type="match status" value="1"/>
</dbReference>
<keyword evidence="3" id="KW-0804">Transcription</keyword>
<dbReference type="RefSeq" id="WP_345250329.1">
    <property type="nucleotide sequence ID" value="NZ_BAABFO010000012.1"/>
</dbReference>
<evidence type="ECO:0000259" key="4">
    <source>
        <dbReference type="PROSITE" id="PS01124"/>
    </source>
</evidence>
<evidence type="ECO:0000256" key="3">
    <source>
        <dbReference type="ARBA" id="ARBA00023163"/>
    </source>
</evidence>
<comment type="caution">
    <text evidence="5">The sequence shown here is derived from an EMBL/GenBank/DDBJ whole genome shotgun (WGS) entry which is preliminary data.</text>
</comment>
<dbReference type="Gene3D" id="2.60.120.580">
    <property type="entry name" value="Acetamidase/Formamidase-like domains"/>
    <property type="match status" value="2"/>
</dbReference>
<dbReference type="PRINTS" id="PR00032">
    <property type="entry name" value="HTHARAC"/>
</dbReference>
<dbReference type="EMBL" id="BAABFO010000012">
    <property type="protein sequence ID" value="GAA4334656.1"/>
    <property type="molecule type" value="Genomic_DNA"/>
</dbReference>
<dbReference type="Pfam" id="PF12833">
    <property type="entry name" value="HTH_18"/>
    <property type="match status" value="1"/>
</dbReference>
<name>A0ABP8H5T0_9BURK</name>
<dbReference type="InterPro" id="IPR009057">
    <property type="entry name" value="Homeodomain-like_sf"/>
</dbReference>
<dbReference type="SUPFAM" id="SSF46689">
    <property type="entry name" value="Homeodomain-like"/>
    <property type="match status" value="1"/>
</dbReference>
<reference evidence="6" key="1">
    <citation type="journal article" date="2019" name="Int. J. Syst. Evol. Microbiol.">
        <title>The Global Catalogue of Microorganisms (GCM) 10K type strain sequencing project: providing services to taxonomists for standard genome sequencing and annotation.</title>
        <authorList>
            <consortium name="The Broad Institute Genomics Platform"/>
            <consortium name="The Broad Institute Genome Sequencing Center for Infectious Disease"/>
            <person name="Wu L."/>
            <person name="Ma J."/>
        </authorList>
    </citation>
    <scope>NUCLEOTIDE SEQUENCE [LARGE SCALE GENOMIC DNA]</scope>
    <source>
        <strain evidence="6">JCM 17666</strain>
    </source>
</reference>
<evidence type="ECO:0000256" key="2">
    <source>
        <dbReference type="ARBA" id="ARBA00023125"/>
    </source>
</evidence>
<sequence length="779" mass="84391">MNRWQFDSDAYARRDRSSAWNEILSGIGLRSLVPRQDGFWARMNAIASGSGALFVEMRCASLCMQASPSGHEGHLWLGLLIDGEMDLLSGAARQRLEGGTLFYDAAAAPVAQADAPTRQCWVRLPKSAWRGALPSASPLGAGLLPPSPATPVLAGMLASLASQLPQLQPEHLRPFETAVIELMGAALYDDAAGGTSPSATRTAVLNRICQAIEARLDDPTLSQAAIVEEQGLSSRYLQKLFESTGHSFTQYLRKRRLERCRADLSNPLLSALSISQVCFRWGFNDAPHFSRAFREEYGMTPREFRRSSQLINEVAGRHRLLRGAPAQAVPAVAQLHDGGAAAAVLEPPGPPAGPGALPPPRGGRAMPTHHHLPACDATVHWGFVSRFLQPALKAKPGDTVHIETLTHHANDDHDRMVRGDAGAESVFYWGPEGKKVDRRGAGPQDASIYGRGAGEGFGVHVCTGPIHVEGAEPGDVLEVRILEVTPRPSANPAFAGRAFGSNAAAWWGFHYDDLLNEPRKREVITIFEIDDRADAHVARALYSYRWTPQVDPFGVVHPTIDYPGLRVDHGTVEKNRQVLSGVEIPVRLHFGFIGVAPDSSAVVDSIPPGPFGGNLDNWRVGQGASIYLPVSVPGALLSLGDPHASQGDAEIAGTAIECSLNGTIQLILHKKGEAAGVVRDLDYPLIETADEWVVQGFSHPNYLVSLGERAQSEIYKKSSLDLAMRDAFRKTRRFLMQSRGMSEDEAIAFISVAVDFGVTQVVDGNWGVHAIIRRSMFRD</sequence>
<dbReference type="SUPFAM" id="SSF141130">
    <property type="entry name" value="Acetamidase/Formamidase-like"/>
    <property type="match status" value="1"/>
</dbReference>
<dbReference type="Gene3D" id="1.10.10.60">
    <property type="entry name" value="Homeodomain-like"/>
    <property type="match status" value="1"/>
</dbReference>